<gene>
    <name evidence="2" type="primary">LOC108682931</name>
</gene>
<keyword evidence="1" id="KW-1185">Reference proteome</keyword>
<reference evidence="2" key="1">
    <citation type="submission" date="2025-08" db="UniProtKB">
        <authorList>
            <consortium name="RefSeq"/>
        </authorList>
    </citation>
    <scope>IDENTIFICATION</scope>
    <source>
        <tissue evidence="2">Whole organism</tissue>
    </source>
</reference>
<sequence>MQQHYDSAYRRLDAHVEAASLRPHPDAGARPYHARPKTRNGNVLSAVLCLIKELDYTSLEVAEMAIRCRMDELDD</sequence>
<dbReference type="GeneID" id="108682931"/>
<dbReference type="AlphaFoldDB" id="A0A979FIH5"/>
<evidence type="ECO:0000313" key="2">
    <source>
        <dbReference type="RefSeq" id="XP_047736779.1"/>
    </source>
</evidence>
<accession>A0A979FIH5</accession>
<protein>
    <submittedName>
        <fullName evidence="2">Uncharacterized protein LOC108682931 isoform X2</fullName>
    </submittedName>
</protein>
<dbReference type="Proteomes" id="UP000694843">
    <property type="component" value="Unplaced"/>
</dbReference>
<name>A0A979FIH5_HYAAZ</name>
<proteinExistence type="predicted"/>
<organism evidence="1 2">
    <name type="scientific">Hyalella azteca</name>
    <name type="common">Amphipod</name>
    <dbReference type="NCBI Taxonomy" id="294128"/>
    <lineage>
        <taxon>Eukaryota</taxon>
        <taxon>Metazoa</taxon>
        <taxon>Ecdysozoa</taxon>
        <taxon>Arthropoda</taxon>
        <taxon>Crustacea</taxon>
        <taxon>Multicrustacea</taxon>
        <taxon>Malacostraca</taxon>
        <taxon>Eumalacostraca</taxon>
        <taxon>Peracarida</taxon>
        <taxon>Amphipoda</taxon>
        <taxon>Senticaudata</taxon>
        <taxon>Talitrida</taxon>
        <taxon>Talitroidea</taxon>
        <taxon>Hyalellidae</taxon>
        <taxon>Hyalella</taxon>
    </lineage>
</organism>
<evidence type="ECO:0000313" key="1">
    <source>
        <dbReference type="Proteomes" id="UP000694843"/>
    </source>
</evidence>
<dbReference type="RefSeq" id="XP_047736779.1">
    <property type="nucleotide sequence ID" value="XM_047880823.1"/>
</dbReference>